<dbReference type="RefSeq" id="WP_066052138.1">
    <property type="nucleotide sequence ID" value="NZ_CP014223.1"/>
</dbReference>
<dbReference type="EMBL" id="CP014223">
    <property type="protein sequence ID" value="AMJ42005.1"/>
    <property type="molecule type" value="Genomic_DNA"/>
</dbReference>
<keyword evidence="4" id="KW-1185">Reference proteome</keyword>
<dbReference type="OrthoDB" id="7067273at2"/>
<reference evidence="4" key="2">
    <citation type="submission" date="2016-01" db="EMBL/GenBank/DDBJ databases">
        <authorList>
            <person name="Poehlein A."/>
            <person name="Schlien K."/>
            <person name="Gottschalk G."/>
            <person name="Buckel W."/>
            <person name="Daniel R."/>
        </authorList>
    </citation>
    <scope>NUCLEOTIDE SEQUENCE [LARGE SCALE GENOMIC DNA]</scope>
    <source>
        <strain evidence="4">X2</strain>
    </source>
</reference>
<sequence>MPAKEFEISKTFGVISEGDFQKEVNLISWNGRKEKIDIRGWNDTHTKCGKGIVLTTNEAKALREILNCMEL</sequence>
<reference evidence="3" key="3">
    <citation type="submission" date="2016-11" db="EMBL/GenBank/DDBJ databases">
        <authorList>
            <person name="Varghese N."/>
            <person name="Submissions S."/>
        </authorList>
    </citation>
    <scope>NUCLEOTIDE SEQUENCE</scope>
    <source>
        <strain evidence="3">DSM 1682</strain>
    </source>
</reference>
<name>A0A110A7B4_ANAPI</name>
<evidence type="ECO:0000259" key="1">
    <source>
        <dbReference type="Pfam" id="PF02229"/>
    </source>
</evidence>
<proteinExistence type="predicted"/>
<dbReference type="Proteomes" id="UP000184204">
    <property type="component" value="Unassembled WGS sequence"/>
</dbReference>
<evidence type="ECO:0000313" key="2">
    <source>
        <dbReference type="EMBL" id="AMJ42005.1"/>
    </source>
</evidence>
<dbReference type="Pfam" id="PF02229">
    <property type="entry name" value="PC4"/>
    <property type="match status" value="1"/>
</dbReference>
<dbReference type="Gene3D" id="2.30.31.70">
    <property type="match status" value="1"/>
</dbReference>
<organism evidence="3 5">
    <name type="scientific">Anaerotignum propionicum DSM 1682</name>
    <dbReference type="NCBI Taxonomy" id="991789"/>
    <lineage>
        <taxon>Bacteria</taxon>
        <taxon>Bacillati</taxon>
        <taxon>Bacillota</taxon>
        <taxon>Clostridia</taxon>
        <taxon>Lachnospirales</taxon>
        <taxon>Anaerotignaceae</taxon>
        <taxon>Anaerotignum</taxon>
    </lineage>
</organism>
<reference evidence="2 4" key="1">
    <citation type="journal article" date="2016" name="Genome Announc.">
        <title>Complete Genome Sequence of the Amino Acid-Fermenting Clostridium propionicum X2 (DSM 1682).</title>
        <authorList>
            <person name="Poehlein A."/>
            <person name="Schlien K."/>
            <person name="Chowdhury N.P."/>
            <person name="Gottschalk G."/>
            <person name="Buckel W."/>
            <person name="Daniel R."/>
        </authorList>
    </citation>
    <scope>NUCLEOTIDE SEQUENCE [LARGE SCALE GENOMIC DNA]</scope>
    <source>
        <strain evidence="2 4">X2</strain>
    </source>
</reference>
<evidence type="ECO:0000313" key="3">
    <source>
        <dbReference type="EMBL" id="SHF03070.1"/>
    </source>
</evidence>
<dbReference type="KEGG" id="cpro:CPRO_24390"/>
<evidence type="ECO:0000313" key="4">
    <source>
        <dbReference type="Proteomes" id="UP000068026"/>
    </source>
</evidence>
<protein>
    <recommendedName>
        <fullName evidence="1">Transcriptional coactivator p15 (PC4) C-terminal domain-containing protein</fullName>
    </recommendedName>
</protein>
<dbReference type="Proteomes" id="UP000068026">
    <property type="component" value="Chromosome"/>
</dbReference>
<reference evidence="5" key="4">
    <citation type="submission" date="2016-11" db="EMBL/GenBank/DDBJ databases">
        <authorList>
            <person name="Jaros S."/>
            <person name="Januszkiewicz K."/>
            <person name="Wedrychowicz H."/>
        </authorList>
    </citation>
    <scope>NUCLEOTIDE SEQUENCE [LARGE SCALE GENOMIC DNA]</scope>
    <source>
        <strain evidence="5">DSM 1682</strain>
    </source>
</reference>
<dbReference type="GO" id="GO:0003677">
    <property type="term" value="F:DNA binding"/>
    <property type="evidence" value="ECO:0007669"/>
    <property type="project" value="InterPro"/>
</dbReference>
<accession>A0A110A7B4</accession>
<feature type="domain" description="Transcriptional coactivator p15 (PC4) C-terminal" evidence="1">
    <location>
        <begin position="21"/>
        <end position="65"/>
    </location>
</feature>
<dbReference type="AlphaFoldDB" id="A0A110A7B4"/>
<dbReference type="EMBL" id="FQUA01000014">
    <property type="protein sequence ID" value="SHF03070.1"/>
    <property type="molecule type" value="Genomic_DNA"/>
</dbReference>
<evidence type="ECO:0000313" key="5">
    <source>
        <dbReference type="Proteomes" id="UP000184204"/>
    </source>
</evidence>
<gene>
    <name evidence="2" type="ORF">CPRO_24390</name>
    <name evidence="3" type="ORF">SAMN02745151_02553</name>
</gene>
<dbReference type="GO" id="GO:0006355">
    <property type="term" value="P:regulation of DNA-templated transcription"/>
    <property type="evidence" value="ECO:0007669"/>
    <property type="project" value="InterPro"/>
</dbReference>
<dbReference type="InterPro" id="IPR003173">
    <property type="entry name" value="PC4_C"/>
</dbReference>